<keyword evidence="3 4" id="KW-0786">Thiamine pyrophosphate</keyword>
<evidence type="ECO:0000256" key="3">
    <source>
        <dbReference type="ARBA" id="ARBA00023052"/>
    </source>
</evidence>
<proteinExistence type="inferred from homology"/>
<dbReference type="InterPro" id="IPR045229">
    <property type="entry name" value="TPP_enz"/>
</dbReference>
<dbReference type="GO" id="GO:0009097">
    <property type="term" value="P:isoleucine biosynthetic process"/>
    <property type="evidence" value="ECO:0007669"/>
    <property type="project" value="TreeGrafter"/>
</dbReference>
<accession>A0A552WXI4</accession>
<feature type="domain" description="Thiamine pyrophosphate enzyme central" evidence="5">
    <location>
        <begin position="185"/>
        <end position="318"/>
    </location>
</feature>
<evidence type="ECO:0000256" key="2">
    <source>
        <dbReference type="ARBA" id="ARBA00007812"/>
    </source>
</evidence>
<sequence>MRVDQAIGQHLAAAGVSHVFGVVGSGNFHVTNALSQSGARFVAARHEGGAATMADAFARMSGEVGVLSVHQGCGLTNAVTGIAEAAKSRTPVLVLAPQAVLRHSNFWIEQQQLAAAVGAVARTVTSAQTAVAEALAAFHEARDQRRTVLLNLPIDILAEEIAGDGQYAARLTSGTSPVEPDADAVQALADLLLAARKPVFVAGRGSRGKRGAEALTALAAEVGALVGTSAVANGLFARNPWSLGIVGGFSTPDVADLVHGADLIVGWGCALNMWTMRAGKLISEEATVVQVDLEPEALGAHRAIDLGVVGDVAATAAAVRAHLASRPTQPREGYRTADVAARIAAGGHWTNVPVEDERTGDRIDPRVLSRALDAALPDDRVVAVDSGNFMGYPAAYLKVPDEDAFCFTQAFQSIGLGLATGIGAALAQPQRLPVVACGDGGFLMGVSELETVVRLRLPMVIVVYNDAGYGAEVHHFGPDGHELDTVTFPDVDIASLARSLGCEAATVREARDLDIVTTWLAGPRDRPLVIDAKTSQDLAAWWLVEAFGH</sequence>
<dbReference type="CDD" id="cd00568">
    <property type="entry name" value="TPP_enzymes"/>
    <property type="match status" value="1"/>
</dbReference>
<name>A0A552WXI4_9MICO</name>
<dbReference type="InterPro" id="IPR029035">
    <property type="entry name" value="DHS-like_NAD/FAD-binding_dom"/>
</dbReference>
<comment type="caution">
    <text evidence="8">The sequence shown here is derived from an EMBL/GenBank/DDBJ whole genome shotgun (WGS) entry which is preliminary data.</text>
</comment>
<dbReference type="PANTHER" id="PTHR18968">
    <property type="entry name" value="THIAMINE PYROPHOSPHATE ENZYMES"/>
    <property type="match status" value="1"/>
</dbReference>
<dbReference type="InterPro" id="IPR012001">
    <property type="entry name" value="Thiamin_PyroP_enz_TPP-bd_dom"/>
</dbReference>
<dbReference type="PANTHER" id="PTHR18968:SF166">
    <property type="entry name" value="2-HYDROXYACYL-COA LYASE 2"/>
    <property type="match status" value="1"/>
</dbReference>
<dbReference type="InterPro" id="IPR011766">
    <property type="entry name" value="TPP_enzyme_TPP-bd"/>
</dbReference>
<comment type="cofactor">
    <cofactor evidence="1">
        <name>thiamine diphosphate</name>
        <dbReference type="ChEBI" id="CHEBI:58937"/>
    </cofactor>
</comment>
<dbReference type="GO" id="GO:0050660">
    <property type="term" value="F:flavin adenine dinucleotide binding"/>
    <property type="evidence" value="ECO:0007669"/>
    <property type="project" value="TreeGrafter"/>
</dbReference>
<evidence type="ECO:0000259" key="5">
    <source>
        <dbReference type="Pfam" id="PF00205"/>
    </source>
</evidence>
<dbReference type="Pfam" id="PF02776">
    <property type="entry name" value="TPP_enzyme_N"/>
    <property type="match status" value="1"/>
</dbReference>
<dbReference type="AlphaFoldDB" id="A0A552WXI4"/>
<dbReference type="Proteomes" id="UP000318693">
    <property type="component" value="Unassembled WGS sequence"/>
</dbReference>
<dbReference type="GO" id="GO:0009099">
    <property type="term" value="P:L-valine biosynthetic process"/>
    <property type="evidence" value="ECO:0007669"/>
    <property type="project" value="TreeGrafter"/>
</dbReference>
<evidence type="ECO:0000313" key="9">
    <source>
        <dbReference type="Proteomes" id="UP000318693"/>
    </source>
</evidence>
<evidence type="ECO:0000256" key="1">
    <source>
        <dbReference type="ARBA" id="ARBA00001964"/>
    </source>
</evidence>
<dbReference type="GO" id="GO:0000287">
    <property type="term" value="F:magnesium ion binding"/>
    <property type="evidence" value="ECO:0007669"/>
    <property type="project" value="InterPro"/>
</dbReference>
<evidence type="ECO:0000256" key="4">
    <source>
        <dbReference type="RuleBase" id="RU362132"/>
    </source>
</evidence>
<comment type="similarity">
    <text evidence="2 4">Belongs to the TPP enzyme family.</text>
</comment>
<dbReference type="SUPFAM" id="SSF52518">
    <property type="entry name" value="Thiamin diphosphate-binding fold (THDP-binding)"/>
    <property type="match status" value="2"/>
</dbReference>
<evidence type="ECO:0000259" key="6">
    <source>
        <dbReference type="Pfam" id="PF02775"/>
    </source>
</evidence>
<dbReference type="GO" id="GO:0005948">
    <property type="term" value="C:acetolactate synthase complex"/>
    <property type="evidence" value="ECO:0007669"/>
    <property type="project" value="TreeGrafter"/>
</dbReference>
<keyword evidence="9" id="KW-1185">Reference proteome</keyword>
<dbReference type="InterPro" id="IPR012000">
    <property type="entry name" value="Thiamin_PyroP_enz_cen_dom"/>
</dbReference>
<dbReference type="InterPro" id="IPR029061">
    <property type="entry name" value="THDP-binding"/>
</dbReference>
<reference evidence="8 9" key="1">
    <citation type="submission" date="2019-07" db="EMBL/GenBank/DDBJ databases">
        <title>Georgenia wutianyii sp. nov. and Georgenia *** sp. nov. isolated from plateau pika (Ochotona curzoniae) in the Qinghai-Tibet plateau of China.</title>
        <authorList>
            <person name="Tian Z."/>
        </authorList>
    </citation>
    <scope>NUCLEOTIDE SEQUENCE [LARGE SCALE GENOMIC DNA]</scope>
    <source>
        <strain evidence="8 9">Z446</strain>
    </source>
</reference>
<dbReference type="EMBL" id="VJXR01000001">
    <property type="protein sequence ID" value="TRW47551.1"/>
    <property type="molecule type" value="Genomic_DNA"/>
</dbReference>
<dbReference type="GO" id="GO:0030976">
    <property type="term" value="F:thiamine pyrophosphate binding"/>
    <property type="evidence" value="ECO:0007669"/>
    <property type="project" value="InterPro"/>
</dbReference>
<evidence type="ECO:0000313" key="8">
    <source>
        <dbReference type="EMBL" id="TRW47551.1"/>
    </source>
</evidence>
<dbReference type="Pfam" id="PF02775">
    <property type="entry name" value="TPP_enzyme_C"/>
    <property type="match status" value="1"/>
</dbReference>
<dbReference type="GO" id="GO:0003984">
    <property type="term" value="F:acetolactate synthase activity"/>
    <property type="evidence" value="ECO:0007669"/>
    <property type="project" value="TreeGrafter"/>
</dbReference>
<organism evidence="8 9">
    <name type="scientific">Georgenia yuyongxinii</name>
    <dbReference type="NCBI Taxonomy" id="2589797"/>
    <lineage>
        <taxon>Bacteria</taxon>
        <taxon>Bacillati</taxon>
        <taxon>Actinomycetota</taxon>
        <taxon>Actinomycetes</taxon>
        <taxon>Micrococcales</taxon>
        <taxon>Bogoriellaceae</taxon>
        <taxon>Georgenia</taxon>
    </lineage>
</organism>
<dbReference type="Pfam" id="PF00205">
    <property type="entry name" value="TPP_enzyme_M"/>
    <property type="match status" value="1"/>
</dbReference>
<evidence type="ECO:0000259" key="7">
    <source>
        <dbReference type="Pfam" id="PF02776"/>
    </source>
</evidence>
<dbReference type="Gene3D" id="3.40.50.970">
    <property type="match status" value="2"/>
</dbReference>
<feature type="domain" description="Thiamine pyrophosphate enzyme N-terminal TPP-binding" evidence="7">
    <location>
        <begin position="1"/>
        <end position="105"/>
    </location>
</feature>
<dbReference type="CDD" id="cd07035">
    <property type="entry name" value="TPP_PYR_POX_like"/>
    <property type="match status" value="1"/>
</dbReference>
<dbReference type="SUPFAM" id="SSF52467">
    <property type="entry name" value="DHS-like NAD/FAD-binding domain"/>
    <property type="match status" value="1"/>
</dbReference>
<dbReference type="Gene3D" id="3.40.50.1220">
    <property type="entry name" value="TPP-binding domain"/>
    <property type="match status" value="1"/>
</dbReference>
<feature type="domain" description="Thiamine pyrophosphate enzyme TPP-binding" evidence="6">
    <location>
        <begin position="385"/>
        <end position="531"/>
    </location>
</feature>
<protein>
    <submittedName>
        <fullName evidence="8">Thiamine pyrophosphate-binding protein</fullName>
    </submittedName>
</protein>
<dbReference type="RefSeq" id="WP_143416506.1">
    <property type="nucleotide sequence ID" value="NZ_VJXR01000001.1"/>
</dbReference>
<gene>
    <name evidence="8" type="ORF">FJ693_00100</name>
</gene>